<reference evidence="3" key="3">
    <citation type="journal article" date="2018" name="Mol. Plant Microbe Interact.">
        <title>Genome sequence resources for the wheat stripe rust pathogen (Puccinia striiformis f. sp. tritici) and the barley stripe rust pathogen (Puccinia striiformis f. sp. hordei).</title>
        <authorList>
            <person name="Xia C."/>
            <person name="Wang M."/>
            <person name="Yin C."/>
            <person name="Cornejo O.E."/>
            <person name="Hulbert S.H."/>
            <person name="Chen X."/>
        </authorList>
    </citation>
    <scope>NUCLEOTIDE SEQUENCE [LARGE SCALE GENOMIC DNA]</scope>
    <source>
        <strain evidence="3">93TX-2</strain>
    </source>
</reference>
<organism evidence="2 3">
    <name type="scientific">Puccinia striiformis</name>
    <dbReference type="NCBI Taxonomy" id="27350"/>
    <lineage>
        <taxon>Eukaryota</taxon>
        <taxon>Fungi</taxon>
        <taxon>Dikarya</taxon>
        <taxon>Basidiomycota</taxon>
        <taxon>Pucciniomycotina</taxon>
        <taxon>Pucciniomycetes</taxon>
        <taxon>Pucciniales</taxon>
        <taxon>Pucciniaceae</taxon>
        <taxon>Puccinia</taxon>
    </lineage>
</organism>
<feature type="chain" id="PRO_5015689306" description="Secreted protein" evidence="1">
    <location>
        <begin position="28"/>
        <end position="143"/>
    </location>
</feature>
<proteinExistence type="predicted"/>
<evidence type="ECO:0000256" key="1">
    <source>
        <dbReference type="SAM" id="SignalP"/>
    </source>
</evidence>
<evidence type="ECO:0000313" key="2">
    <source>
        <dbReference type="EMBL" id="POW03190.1"/>
    </source>
</evidence>
<dbReference type="EMBL" id="PKSM01000202">
    <property type="protein sequence ID" value="POW03190.1"/>
    <property type="molecule type" value="Genomic_DNA"/>
</dbReference>
<dbReference type="Proteomes" id="UP000238274">
    <property type="component" value="Unassembled WGS sequence"/>
</dbReference>
<name>A0A2S4V120_9BASI</name>
<evidence type="ECO:0008006" key="4">
    <source>
        <dbReference type="Google" id="ProtNLM"/>
    </source>
</evidence>
<accession>A0A2S4V120</accession>
<reference evidence="3" key="2">
    <citation type="journal article" date="2018" name="BMC Genomics">
        <title>Genomic insights into host adaptation between the wheat stripe rust pathogen (Puccinia striiformis f. sp. tritici) and the barley stripe rust pathogen (Puccinia striiformis f. sp. hordei).</title>
        <authorList>
            <person name="Xia C."/>
            <person name="Wang M."/>
            <person name="Yin C."/>
            <person name="Cornejo O.E."/>
            <person name="Hulbert S.H."/>
            <person name="Chen X."/>
        </authorList>
    </citation>
    <scope>NUCLEOTIDE SEQUENCE [LARGE SCALE GENOMIC DNA]</scope>
    <source>
        <strain evidence="3">93TX-2</strain>
    </source>
</reference>
<comment type="caution">
    <text evidence="2">The sequence shown here is derived from an EMBL/GenBank/DDBJ whole genome shotgun (WGS) entry which is preliminary data.</text>
</comment>
<sequence length="143" mass="14768">IPDQNSPMNLLSLIIYLSCATTPAVLAAVAPTTPNPATTVVFTCADAPGLPTGWCVAKASSEAGGLNCKSLFPEPLHHSPELDGVCPASSIANTVGPAKDQNYNCIGKPFGDNSLCCQANTRPGLTPMKKLARNCVTKRSIGT</sequence>
<protein>
    <recommendedName>
        <fullName evidence="4">Secreted protein</fullName>
    </recommendedName>
</protein>
<dbReference type="VEuPathDB" id="FungiDB:PSHT_11754"/>
<keyword evidence="1" id="KW-0732">Signal</keyword>
<keyword evidence="3" id="KW-1185">Reference proteome</keyword>
<feature type="signal peptide" evidence="1">
    <location>
        <begin position="1"/>
        <end position="27"/>
    </location>
</feature>
<reference evidence="2 3" key="1">
    <citation type="submission" date="2017-12" db="EMBL/GenBank/DDBJ databases">
        <title>Gene loss provides genomic basis for host adaptation in cereal stripe rust fungi.</title>
        <authorList>
            <person name="Xia C."/>
        </authorList>
    </citation>
    <scope>NUCLEOTIDE SEQUENCE [LARGE SCALE GENOMIC DNA]</scope>
    <source>
        <strain evidence="2 3">93TX-2</strain>
    </source>
</reference>
<dbReference type="VEuPathDB" id="FungiDB:PSTT_07794"/>
<feature type="non-terminal residue" evidence="2">
    <location>
        <position position="1"/>
    </location>
</feature>
<evidence type="ECO:0000313" key="3">
    <source>
        <dbReference type="Proteomes" id="UP000238274"/>
    </source>
</evidence>
<dbReference type="AlphaFoldDB" id="A0A2S4V120"/>
<gene>
    <name evidence="2" type="ORF">PSHT_11754</name>
</gene>